<comment type="caution">
    <text evidence="3">The sequence shown here is derived from an EMBL/GenBank/DDBJ whole genome shotgun (WGS) entry which is preliminary data.</text>
</comment>
<feature type="region of interest" description="Disordered" evidence="1">
    <location>
        <begin position="488"/>
        <end position="550"/>
    </location>
</feature>
<feature type="compositionally biased region" description="Basic residues" evidence="1">
    <location>
        <begin position="541"/>
        <end position="550"/>
    </location>
</feature>
<feature type="compositionally biased region" description="Basic and acidic residues" evidence="1">
    <location>
        <begin position="95"/>
        <end position="108"/>
    </location>
</feature>
<sequence length="550" mass="56711">MNRRLLLTCLTLCLSHAVSSVPLESSAEKSGREEAHPATPKSVNLEDKVKEAVQKAELDASLAAQDAVKHGHKAETRVESIKSSETSEGSNDLNPDEKPAVARKHETSVSDLDEGPHIKRVKEHKVNRKPGGMGKMLGLGELGDLGGNNNEYKEDTRLEDRLAMEAEEEKKYETGEGYGTGGGGGGGGGAGGGWEDGGKGANWASNIQRQDAAEKQSIQAQVASESAHELDEIQRAIAAESQSSRGSASIGNGGASVVGGAGGVQDQEGMQPRISNPEGGRGQPMAFVGAQQKGITPSENQEISSLVHQADKILPGEMRGSSQQNNMVIGGLGARGSQGLSEGIANFGGMEGGQQLGAQSQVSPMEQPSIASERAGYGGTLEQGAVNQEGLGQGGLAGLSDSAVSRMNEGGAGGGSLQGIQGAQDVQGMQSLTSAFAGGQQVQGGMLSDGGGVNSLQGQGLMGGSLQGGLQGMMGGGLAGLSAMGGGGQFAQQQMSFKKRSKTHQKEETRTKHRKPSKTHKDAFSKSSVPNKHLMEDRKTVSVKKVGHYP</sequence>
<feature type="compositionally biased region" description="Basic and acidic residues" evidence="1">
    <location>
        <begin position="164"/>
        <end position="174"/>
    </location>
</feature>
<feature type="chain" id="PRO_5012044135" description="Suprabasin" evidence="2">
    <location>
        <begin position="21"/>
        <end position="550"/>
    </location>
</feature>
<feature type="compositionally biased region" description="Gly residues" evidence="1">
    <location>
        <begin position="176"/>
        <end position="195"/>
    </location>
</feature>
<protein>
    <recommendedName>
        <fullName evidence="5">Suprabasin</fullName>
    </recommendedName>
</protein>
<dbReference type="EMBL" id="LSMT01000116">
    <property type="protein sequence ID" value="PFX26897.1"/>
    <property type="molecule type" value="Genomic_DNA"/>
</dbReference>
<feature type="region of interest" description="Disordered" evidence="1">
    <location>
        <begin position="164"/>
        <end position="280"/>
    </location>
</feature>
<keyword evidence="2" id="KW-0732">Signal</keyword>
<evidence type="ECO:0000313" key="3">
    <source>
        <dbReference type="EMBL" id="PFX26897.1"/>
    </source>
</evidence>
<evidence type="ECO:0000256" key="1">
    <source>
        <dbReference type="SAM" id="MobiDB-lite"/>
    </source>
</evidence>
<dbReference type="AlphaFoldDB" id="A0A2B4SEB0"/>
<gene>
    <name evidence="3" type="ORF">AWC38_SpisGene8443</name>
</gene>
<keyword evidence="4" id="KW-1185">Reference proteome</keyword>
<evidence type="ECO:0000256" key="2">
    <source>
        <dbReference type="SAM" id="SignalP"/>
    </source>
</evidence>
<name>A0A2B4SEB0_STYPI</name>
<dbReference type="OrthoDB" id="5988616at2759"/>
<evidence type="ECO:0000313" key="4">
    <source>
        <dbReference type="Proteomes" id="UP000225706"/>
    </source>
</evidence>
<feature type="compositionally biased region" description="Polar residues" evidence="1">
    <location>
        <begin position="83"/>
        <end position="93"/>
    </location>
</feature>
<accession>A0A2B4SEB0</accession>
<feature type="region of interest" description="Disordered" evidence="1">
    <location>
        <begin position="21"/>
        <end position="46"/>
    </location>
</feature>
<feature type="compositionally biased region" description="Basic and acidic residues" evidence="1">
    <location>
        <begin position="26"/>
        <end position="36"/>
    </location>
</feature>
<feature type="compositionally biased region" description="Basic and acidic residues" evidence="1">
    <location>
        <begin position="67"/>
        <end position="82"/>
    </location>
</feature>
<feature type="compositionally biased region" description="Gly residues" evidence="1">
    <location>
        <begin position="251"/>
        <end position="263"/>
    </location>
</feature>
<feature type="region of interest" description="Disordered" evidence="1">
    <location>
        <begin position="65"/>
        <end position="111"/>
    </location>
</feature>
<organism evidence="3 4">
    <name type="scientific">Stylophora pistillata</name>
    <name type="common">Smooth cauliflower coral</name>
    <dbReference type="NCBI Taxonomy" id="50429"/>
    <lineage>
        <taxon>Eukaryota</taxon>
        <taxon>Metazoa</taxon>
        <taxon>Cnidaria</taxon>
        <taxon>Anthozoa</taxon>
        <taxon>Hexacorallia</taxon>
        <taxon>Scleractinia</taxon>
        <taxon>Astrocoeniina</taxon>
        <taxon>Pocilloporidae</taxon>
        <taxon>Stylophora</taxon>
    </lineage>
</organism>
<reference evidence="4" key="1">
    <citation type="journal article" date="2017" name="bioRxiv">
        <title>Comparative analysis of the genomes of Stylophora pistillata and Acropora digitifera provides evidence for extensive differences between species of corals.</title>
        <authorList>
            <person name="Voolstra C.R."/>
            <person name="Li Y."/>
            <person name="Liew Y.J."/>
            <person name="Baumgarten S."/>
            <person name="Zoccola D."/>
            <person name="Flot J.-F."/>
            <person name="Tambutte S."/>
            <person name="Allemand D."/>
            <person name="Aranda M."/>
        </authorList>
    </citation>
    <scope>NUCLEOTIDE SEQUENCE [LARGE SCALE GENOMIC DNA]</scope>
</reference>
<feature type="signal peptide" evidence="2">
    <location>
        <begin position="1"/>
        <end position="20"/>
    </location>
</feature>
<evidence type="ECO:0008006" key="5">
    <source>
        <dbReference type="Google" id="ProtNLM"/>
    </source>
</evidence>
<dbReference type="Proteomes" id="UP000225706">
    <property type="component" value="Unassembled WGS sequence"/>
</dbReference>
<proteinExistence type="predicted"/>